<evidence type="ECO:0000259" key="1">
    <source>
        <dbReference type="Pfam" id="PF12770"/>
    </source>
</evidence>
<dbReference type="Proteomes" id="UP000766486">
    <property type="component" value="Unassembled WGS sequence"/>
</dbReference>
<protein>
    <recommendedName>
        <fullName evidence="1">CHAT domain-containing protein</fullName>
    </recommendedName>
</protein>
<reference evidence="2 3" key="1">
    <citation type="submission" date="2019-06" db="EMBL/GenBank/DDBJ databases">
        <authorList>
            <person name="Broberg M."/>
        </authorList>
    </citation>
    <scope>NUCLEOTIDE SEQUENCE [LARGE SCALE GENOMIC DNA]</scope>
</reference>
<evidence type="ECO:0000313" key="2">
    <source>
        <dbReference type="EMBL" id="VUC22327.1"/>
    </source>
</evidence>
<dbReference type="InterPro" id="IPR011990">
    <property type="entry name" value="TPR-like_helical_dom_sf"/>
</dbReference>
<name>A0ABY6TVE6_BIOOC</name>
<sequence length="1175" mass="132578">MEPSEHEVKVALDAAIVFAQSLSMADPRRVERLFEVGDRIFDEFLDTKKVEFLQASISVMREALGGVSEGGMEWTGCLRRLGSWLILRGQTLNSRPDLEEGTRLLRIPIDSKDAFENDCYKYLYSMTNDTSVLEEAISLQRQVVTLIPPDDAASPVALFVLASSLNMKFHSQKMLPDIEEATKLLEQASGRIDNSSIVYPEILYHLSDCLDTLYDTSGATEFLEHSIETGQQALHSVQHDDPLRRKILNLLSYSLLERHKLKGGSSDLEESIVCSREAVNICNKEEQGSFLITLLVRLSTKCAISLKEDEINEVINLGQKGLESLSRDSHLQSQYLSNLSNNYRMRYVATMEEGDLNKSLELSRKAIALAVDTTDRMVSRLSLAATLSEKFRISGMMADIDEAIAILSQMSDCEDGQRQDHSVLVNLSELYWKKFTRSLELLDIDRAIQCGEDASKRGSKYPQHQARCLHIWSVSLLEKFVARRNLQDLEKAFEIQKMTTDVALENDAAQPLHMQHLGNLLRARYSELKDINDLNQSIDISRKAVNSGSKFYDHNIIFLVNLSGMLHDRFSRLHIHDDMVESASWSKALLEMRKAEPSFRIGACCRIIAFYAEYEGDFERAYEYAELLVDLLEQYMPRSLQLPDRKHTITNVWGLASVIASVALGSGKPPEAALSFLETGRGFMMSHLGDMNKDISDLKQSYPELAGRFIDYREQLKTSEALSNNTVIGHRDATFSPPLGLSGYRSSIANEFEKTIAEIQSMPGFETFLAPLSIAEMQEAAKQGPIVVLNVSRFGGDAIIVEEQQIRRINLPQLAPSLKAKEREPSINSTLVLEWLWDTVTEPVLNALGFTEPVTDSNWPHVWWIPTGALNKFPIHAAGYHDTAPQRTVIDRVKSSYSSSIKALVQTRKRSYKLPDRPEALLVAMENTPGLQSLPFAKEEIRIVRKELGSINIITSEPGQTKQDVLGHLTRCSFLHFAGHGYVDVKDPMGQSHLLLLPDKLTESKESINGRLSISELLDTNTQENPPFMAYLSACGTGQTKAEEFFDESLHLISGCQLAGYRHVIGTIWEVHDELCVEIARETYRELARSPIQDDAVCSALHQATMKMRNKWLEERKLENEITRSCQRMNLNDEIRCVSVQTSHEKRDLRDMIPEDDDRKPSPLASWAFYVHYGV</sequence>
<keyword evidence="3" id="KW-1185">Reference proteome</keyword>
<feature type="domain" description="CHAT" evidence="1">
    <location>
        <begin position="832"/>
        <end position="1174"/>
    </location>
</feature>
<dbReference type="Gene3D" id="1.25.40.10">
    <property type="entry name" value="Tetratricopeptide repeat domain"/>
    <property type="match status" value="2"/>
</dbReference>
<evidence type="ECO:0000313" key="3">
    <source>
        <dbReference type="Proteomes" id="UP000766486"/>
    </source>
</evidence>
<dbReference type="EMBL" id="CABFNS010000551">
    <property type="protein sequence ID" value="VUC22327.1"/>
    <property type="molecule type" value="Genomic_DNA"/>
</dbReference>
<organism evidence="2 3">
    <name type="scientific">Bionectria ochroleuca</name>
    <name type="common">Gliocladium roseum</name>
    <dbReference type="NCBI Taxonomy" id="29856"/>
    <lineage>
        <taxon>Eukaryota</taxon>
        <taxon>Fungi</taxon>
        <taxon>Dikarya</taxon>
        <taxon>Ascomycota</taxon>
        <taxon>Pezizomycotina</taxon>
        <taxon>Sordariomycetes</taxon>
        <taxon>Hypocreomycetidae</taxon>
        <taxon>Hypocreales</taxon>
        <taxon>Bionectriaceae</taxon>
        <taxon>Clonostachys</taxon>
    </lineage>
</organism>
<gene>
    <name evidence="2" type="ORF">CLO192961_LOCUS82008</name>
</gene>
<comment type="caution">
    <text evidence="2">The sequence shown here is derived from an EMBL/GenBank/DDBJ whole genome shotgun (WGS) entry which is preliminary data.</text>
</comment>
<dbReference type="Pfam" id="PF12770">
    <property type="entry name" value="CHAT"/>
    <property type="match status" value="1"/>
</dbReference>
<dbReference type="InterPro" id="IPR024983">
    <property type="entry name" value="CHAT_dom"/>
</dbReference>
<proteinExistence type="predicted"/>
<accession>A0ABY6TVE6</accession>